<evidence type="ECO:0000313" key="3">
    <source>
        <dbReference type="EMBL" id="MBX29251.1"/>
    </source>
</evidence>
<protein>
    <submittedName>
        <fullName evidence="3">Niemann-Pick C1 protein-like</fullName>
    </submittedName>
</protein>
<feature type="chain" id="PRO_5015115877" evidence="1">
    <location>
        <begin position="22"/>
        <end position="186"/>
    </location>
</feature>
<dbReference type="PANTHER" id="PTHR45727">
    <property type="entry name" value="NPC INTRACELLULAR CHOLESTEROL TRANSPORTER 1"/>
    <property type="match status" value="1"/>
</dbReference>
<dbReference type="AlphaFoldDB" id="A0A2P2MG81"/>
<organism evidence="3">
    <name type="scientific">Rhizophora mucronata</name>
    <name type="common">Asiatic mangrove</name>
    <dbReference type="NCBI Taxonomy" id="61149"/>
    <lineage>
        <taxon>Eukaryota</taxon>
        <taxon>Viridiplantae</taxon>
        <taxon>Streptophyta</taxon>
        <taxon>Embryophyta</taxon>
        <taxon>Tracheophyta</taxon>
        <taxon>Spermatophyta</taxon>
        <taxon>Magnoliopsida</taxon>
        <taxon>eudicotyledons</taxon>
        <taxon>Gunneridae</taxon>
        <taxon>Pentapetalae</taxon>
        <taxon>rosids</taxon>
        <taxon>fabids</taxon>
        <taxon>Malpighiales</taxon>
        <taxon>Rhizophoraceae</taxon>
        <taxon>Rhizophora</taxon>
    </lineage>
</organism>
<dbReference type="GO" id="GO:0016020">
    <property type="term" value="C:membrane"/>
    <property type="evidence" value="ECO:0007669"/>
    <property type="project" value="TreeGrafter"/>
</dbReference>
<dbReference type="EMBL" id="GGEC01048767">
    <property type="protein sequence ID" value="MBX29251.1"/>
    <property type="molecule type" value="Transcribed_RNA"/>
</dbReference>
<dbReference type="PANTHER" id="PTHR45727:SF2">
    <property type="entry name" value="NPC INTRACELLULAR CHOLESTEROL TRANSPORTER 1"/>
    <property type="match status" value="1"/>
</dbReference>
<feature type="domain" description="Niemann-Pick C1 N-terminal" evidence="2">
    <location>
        <begin position="43"/>
        <end position="153"/>
    </location>
</feature>
<dbReference type="InterPro" id="IPR032190">
    <property type="entry name" value="NPC1_N"/>
</dbReference>
<name>A0A2P2MG81_RHIMU</name>
<keyword evidence="1" id="KW-0732">Signal</keyword>
<feature type="signal peptide" evidence="1">
    <location>
        <begin position="1"/>
        <end position="21"/>
    </location>
</feature>
<accession>A0A2P2MG81</accession>
<dbReference type="GO" id="GO:0032934">
    <property type="term" value="F:sterol binding"/>
    <property type="evidence" value="ECO:0007669"/>
    <property type="project" value="TreeGrafter"/>
</dbReference>
<sequence>MELPLSISSFLVLCLVSVVCAERSDTRLLLTPNATTGERHAAEYCAMYDICGRREDGKVLNCPYGSPAVKPDEILSKKIQSLCPTISGNVCCTEAQFDTLRAQVQQAIPFLVGCPACLRNFLNLFCELSCSPQQSLFINVSSVSKVRHLSTYVVVFWKSFIFSHYIPLKLNTNCFITDENQICLLI</sequence>
<dbReference type="GO" id="GO:0015918">
    <property type="term" value="P:sterol transport"/>
    <property type="evidence" value="ECO:0007669"/>
    <property type="project" value="TreeGrafter"/>
</dbReference>
<dbReference type="Pfam" id="PF16414">
    <property type="entry name" value="NPC1_N"/>
    <property type="match status" value="1"/>
</dbReference>
<proteinExistence type="predicted"/>
<evidence type="ECO:0000256" key="1">
    <source>
        <dbReference type="SAM" id="SignalP"/>
    </source>
</evidence>
<reference evidence="3" key="1">
    <citation type="submission" date="2018-02" db="EMBL/GenBank/DDBJ databases">
        <title>Rhizophora mucronata_Transcriptome.</title>
        <authorList>
            <person name="Meera S.P."/>
            <person name="Sreeshan A."/>
            <person name="Augustine A."/>
        </authorList>
    </citation>
    <scope>NUCLEOTIDE SEQUENCE</scope>
    <source>
        <tissue evidence="3">Leaf</tissue>
    </source>
</reference>
<evidence type="ECO:0000259" key="2">
    <source>
        <dbReference type="Pfam" id="PF16414"/>
    </source>
</evidence>